<dbReference type="InterPro" id="IPR051782">
    <property type="entry name" value="ABC_Transporter_VariousFunc"/>
</dbReference>
<dbReference type="Gene3D" id="3.40.50.300">
    <property type="entry name" value="P-loop containing nucleotide triphosphate hydrolases"/>
    <property type="match status" value="1"/>
</dbReference>
<reference evidence="5 6" key="1">
    <citation type="submission" date="2020-08" db="EMBL/GenBank/DDBJ databases">
        <title>Genomic Encyclopedia of Type Strains, Phase IV (KMG-IV): sequencing the most valuable type-strain genomes for metagenomic binning, comparative biology and taxonomic classification.</title>
        <authorList>
            <person name="Goeker M."/>
        </authorList>
    </citation>
    <scope>NUCLEOTIDE SEQUENCE [LARGE SCALE GENOMIC DNA]</scope>
    <source>
        <strain evidence="5 6">DSM 2461</strain>
    </source>
</reference>
<dbReference type="GO" id="GO:0016887">
    <property type="term" value="F:ATP hydrolysis activity"/>
    <property type="evidence" value="ECO:0007669"/>
    <property type="project" value="InterPro"/>
</dbReference>
<evidence type="ECO:0000256" key="1">
    <source>
        <dbReference type="ARBA" id="ARBA00022448"/>
    </source>
</evidence>
<evidence type="ECO:0000313" key="6">
    <source>
        <dbReference type="Proteomes" id="UP000587760"/>
    </source>
</evidence>
<dbReference type="PROSITE" id="PS50893">
    <property type="entry name" value="ABC_TRANSPORTER_2"/>
    <property type="match status" value="1"/>
</dbReference>
<dbReference type="InterPro" id="IPR027417">
    <property type="entry name" value="P-loop_NTPase"/>
</dbReference>
<comment type="caution">
    <text evidence="5">The sequence shown here is derived from an EMBL/GenBank/DDBJ whole genome shotgun (WGS) entry which is preliminary data.</text>
</comment>
<dbReference type="InterPro" id="IPR003593">
    <property type="entry name" value="AAA+_ATPase"/>
</dbReference>
<dbReference type="Proteomes" id="UP000587760">
    <property type="component" value="Unassembled WGS sequence"/>
</dbReference>
<keyword evidence="2" id="KW-0547">Nucleotide-binding</keyword>
<dbReference type="GO" id="GO:0005524">
    <property type="term" value="F:ATP binding"/>
    <property type="evidence" value="ECO:0007669"/>
    <property type="project" value="UniProtKB-KW"/>
</dbReference>
<dbReference type="PANTHER" id="PTHR42939">
    <property type="entry name" value="ABC TRANSPORTER ATP-BINDING PROTEIN ALBC-RELATED"/>
    <property type="match status" value="1"/>
</dbReference>
<dbReference type="RefSeq" id="WP_184743402.1">
    <property type="nucleotide sequence ID" value="NZ_JACHGJ010000001.1"/>
</dbReference>
<gene>
    <name evidence="5" type="ORF">HNR50_000557</name>
</gene>
<name>A0A841R1P5_9SPIO</name>
<evidence type="ECO:0000256" key="2">
    <source>
        <dbReference type="ARBA" id="ARBA00022741"/>
    </source>
</evidence>
<dbReference type="SUPFAM" id="SSF52540">
    <property type="entry name" value="P-loop containing nucleoside triphosphate hydrolases"/>
    <property type="match status" value="1"/>
</dbReference>
<evidence type="ECO:0000313" key="5">
    <source>
        <dbReference type="EMBL" id="MBB6478924.1"/>
    </source>
</evidence>
<dbReference type="Pfam" id="PF00005">
    <property type="entry name" value="ABC_tran"/>
    <property type="match status" value="1"/>
</dbReference>
<evidence type="ECO:0000256" key="3">
    <source>
        <dbReference type="ARBA" id="ARBA00022840"/>
    </source>
</evidence>
<dbReference type="InterPro" id="IPR003439">
    <property type="entry name" value="ABC_transporter-like_ATP-bd"/>
</dbReference>
<sequence length="279" mass="31682">MVNIENLNFRYGKNVLFSNLRLNVKEGNIYGLLGKNGAGKSTLLKVISGMLYPEEGSCAVKNISSFKRLPSFLEDLYYLPEEFYLPPLKSSEYEIMFGGLYPNFDGEKFHEYLKEFEIDPHMDKRLSKFSLGQKKKYLLAFGLASGTSLLLLDEPTNGLDIPSKRQFRRLVSMAMSDNRTIIISTHQVKDVENLIDPVIILDDGQILFNESMEVINRNLRVTVEKEENPEALYSEEGLNGYTIVTRNETGEEGEIDLEILFNTIVASGSKIKNLISREV</sequence>
<dbReference type="PANTHER" id="PTHR42939:SF1">
    <property type="entry name" value="ABC TRANSPORTER ATP-BINDING PROTEIN ALBC-RELATED"/>
    <property type="match status" value="1"/>
</dbReference>
<proteinExistence type="predicted"/>
<keyword evidence="1" id="KW-0813">Transport</keyword>
<protein>
    <submittedName>
        <fullName evidence="5">ABC-2 type transport system ATP-binding protein</fullName>
    </submittedName>
</protein>
<dbReference type="EMBL" id="JACHGJ010000001">
    <property type="protein sequence ID" value="MBB6478924.1"/>
    <property type="molecule type" value="Genomic_DNA"/>
</dbReference>
<keyword evidence="3 5" id="KW-0067">ATP-binding</keyword>
<keyword evidence="6" id="KW-1185">Reference proteome</keyword>
<feature type="domain" description="ABC transporter" evidence="4">
    <location>
        <begin position="2"/>
        <end position="228"/>
    </location>
</feature>
<accession>A0A841R1P5</accession>
<dbReference type="AlphaFoldDB" id="A0A841R1P5"/>
<dbReference type="SMART" id="SM00382">
    <property type="entry name" value="AAA"/>
    <property type="match status" value="1"/>
</dbReference>
<evidence type="ECO:0000259" key="4">
    <source>
        <dbReference type="PROSITE" id="PS50893"/>
    </source>
</evidence>
<organism evidence="5 6">
    <name type="scientific">Spirochaeta isovalerica</name>
    <dbReference type="NCBI Taxonomy" id="150"/>
    <lineage>
        <taxon>Bacteria</taxon>
        <taxon>Pseudomonadati</taxon>
        <taxon>Spirochaetota</taxon>
        <taxon>Spirochaetia</taxon>
        <taxon>Spirochaetales</taxon>
        <taxon>Spirochaetaceae</taxon>
        <taxon>Spirochaeta</taxon>
    </lineage>
</organism>
<dbReference type="CDD" id="cd03230">
    <property type="entry name" value="ABC_DR_subfamily_A"/>
    <property type="match status" value="1"/>
</dbReference>